<evidence type="ECO:0000313" key="3">
    <source>
        <dbReference type="Proteomes" id="UP000294847"/>
    </source>
</evidence>
<dbReference type="Proteomes" id="UP000294847">
    <property type="component" value="Chromosome 2"/>
</dbReference>
<protein>
    <submittedName>
        <fullName evidence="2">Uncharacterized protein</fullName>
    </submittedName>
</protein>
<accession>A0A4P7N9A5</accession>
<evidence type="ECO:0000256" key="1">
    <source>
        <dbReference type="SAM" id="MobiDB-lite"/>
    </source>
</evidence>
<evidence type="ECO:0000313" key="2">
    <source>
        <dbReference type="EMBL" id="QBZ57586.1"/>
    </source>
</evidence>
<dbReference type="SUPFAM" id="SSF51197">
    <property type="entry name" value="Clavaminate synthase-like"/>
    <property type="match status" value="1"/>
</dbReference>
<reference evidence="2 3" key="1">
    <citation type="journal article" date="2019" name="Mol. Biol. Evol.">
        <title>Blast fungal genomes show frequent chromosomal changes, gene gains and losses, and effector gene turnover.</title>
        <authorList>
            <person name="Gomez Luciano L.B."/>
            <person name="Jason Tsai I."/>
            <person name="Chuma I."/>
            <person name="Tosa Y."/>
            <person name="Chen Y.H."/>
            <person name="Li J.Y."/>
            <person name="Li M.Y."/>
            <person name="Jade Lu M.Y."/>
            <person name="Nakayashiki H."/>
            <person name="Li W.H."/>
        </authorList>
    </citation>
    <scope>NUCLEOTIDE SEQUENCE [LARGE SCALE GENOMIC DNA]</scope>
    <source>
        <strain evidence="2">MZ5-1-6</strain>
    </source>
</reference>
<dbReference type="AlphaFoldDB" id="A0A4P7N9A5"/>
<feature type="region of interest" description="Disordered" evidence="1">
    <location>
        <begin position="44"/>
        <end position="71"/>
    </location>
</feature>
<sequence length="136" mass="15404">TWKTHYKKFGRGHKNPNPPKEQINYYVGPSLAHEKPQFNQLIRPGGLAQLPKLRQEKTSKKGTNPKMYGDVPGVTIPYHQIGKPISGTGLHCEDGNLQSANINLLKIKLWVLIDPKSTEKLETFIKTRYGGRKCKQ</sequence>
<gene>
    <name evidence="2" type="ORF">PoMZ_02516</name>
</gene>
<proteinExistence type="predicted"/>
<feature type="region of interest" description="Disordered" evidence="1">
    <location>
        <begin position="1"/>
        <end position="20"/>
    </location>
</feature>
<organism evidence="2 3">
    <name type="scientific">Pyricularia oryzae</name>
    <name type="common">Rice blast fungus</name>
    <name type="synonym">Magnaporthe oryzae</name>
    <dbReference type="NCBI Taxonomy" id="318829"/>
    <lineage>
        <taxon>Eukaryota</taxon>
        <taxon>Fungi</taxon>
        <taxon>Dikarya</taxon>
        <taxon>Ascomycota</taxon>
        <taxon>Pezizomycotina</taxon>
        <taxon>Sordariomycetes</taxon>
        <taxon>Sordariomycetidae</taxon>
        <taxon>Magnaporthales</taxon>
        <taxon>Pyriculariaceae</taxon>
        <taxon>Pyricularia</taxon>
    </lineage>
</organism>
<feature type="non-terminal residue" evidence="2">
    <location>
        <position position="1"/>
    </location>
</feature>
<dbReference type="Gene3D" id="2.60.120.650">
    <property type="entry name" value="Cupin"/>
    <property type="match status" value="1"/>
</dbReference>
<name>A0A4P7N9A5_PYROR</name>
<feature type="compositionally biased region" description="Basic residues" evidence="1">
    <location>
        <begin position="1"/>
        <end position="14"/>
    </location>
</feature>
<dbReference type="EMBL" id="CP034205">
    <property type="protein sequence ID" value="QBZ57586.1"/>
    <property type="molecule type" value="Genomic_DNA"/>
</dbReference>